<dbReference type="AlphaFoldDB" id="A0AAN7HK61"/>
<reference evidence="1 2" key="1">
    <citation type="submission" date="2022-11" db="EMBL/GenBank/DDBJ databases">
        <title>Mucor velutinosus strain NIH1002 WGS.</title>
        <authorList>
            <person name="Subramanian P."/>
            <person name="Mullikin J.C."/>
            <person name="Segre J.A."/>
            <person name="Zelazny A.M."/>
        </authorList>
    </citation>
    <scope>NUCLEOTIDE SEQUENCE [LARGE SCALE GENOMIC DNA]</scope>
    <source>
        <strain evidence="1 2">NIH1002</strain>
    </source>
</reference>
<organism evidence="1 2">
    <name type="scientific">Mucor velutinosus</name>
    <dbReference type="NCBI Taxonomy" id="708070"/>
    <lineage>
        <taxon>Eukaryota</taxon>
        <taxon>Fungi</taxon>
        <taxon>Fungi incertae sedis</taxon>
        <taxon>Mucoromycota</taxon>
        <taxon>Mucoromycotina</taxon>
        <taxon>Mucoromycetes</taxon>
        <taxon>Mucorales</taxon>
        <taxon>Mucorineae</taxon>
        <taxon>Mucoraceae</taxon>
        <taxon>Mucor</taxon>
    </lineage>
</organism>
<proteinExistence type="predicted"/>
<protein>
    <submittedName>
        <fullName evidence="1">Vacuolar protein-sorting-associated protein 28</fullName>
    </submittedName>
</protein>
<dbReference type="EMBL" id="JASEJX010000033">
    <property type="protein sequence ID" value="KAK4510349.1"/>
    <property type="molecule type" value="Genomic_DNA"/>
</dbReference>
<name>A0AAN7HK61_9FUNG</name>
<dbReference type="RefSeq" id="XP_064677015.1">
    <property type="nucleotide sequence ID" value="XM_064824079.1"/>
</dbReference>
<gene>
    <name evidence="1" type="primary">VPS28</name>
    <name evidence="1" type="ORF">ATC70_004779</name>
</gene>
<comment type="caution">
    <text evidence="1">The sequence shown here is derived from an EMBL/GenBank/DDBJ whole genome shotgun (WGS) entry which is preliminary data.</text>
</comment>
<accession>A0AAN7HK61</accession>
<evidence type="ECO:0000313" key="1">
    <source>
        <dbReference type="EMBL" id="KAK4510349.1"/>
    </source>
</evidence>
<evidence type="ECO:0000313" key="2">
    <source>
        <dbReference type="Proteomes" id="UP001304243"/>
    </source>
</evidence>
<keyword evidence="2" id="KW-1185">Reference proteome</keyword>
<dbReference type="Proteomes" id="UP001304243">
    <property type="component" value="Unassembled WGS sequence"/>
</dbReference>
<dbReference type="GeneID" id="89948465"/>
<sequence length="217" mass="24059">MKLIYGYEMNASAGQIGHVICPPLLSTKITLSSAGNTNRWAFYGTRKQILDWMREHGDIILENSIFAGGKTCDSNVHTEIVIDVQYVYDQEQTYVDYIKSYFVDIYDSERVKVEIRPRVDSKDSVIPALSRTVVASGTKLGDLVDDLQTEWFKPGQSYVQQTVHLFNDTPTPNHILSAKPPTSIHVSTDAAQQSPVAVEGDLCTTTTANVTTTTTAH</sequence>